<dbReference type="Gene3D" id="3.30.460.10">
    <property type="entry name" value="Beta Polymerase, domain 2"/>
    <property type="match status" value="1"/>
</dbReference>
<evidence type="ECO:0000313" key="4">
    <source>
        <dbReference type="Proteomes" id="UP000265742"/>
    </source>
</evidence>
<dbReference type="NCBIfam" id="TIGR00090">
    <property type="entry name" value="rsfS_iojap_ybeB"/>
    <property type="match status" value="1"/>
</dbReference>
<dbReference type="OrthoDB" id="9793681at2"/>
<dbReference type="GO" id="GO:0043023">
    <property type="term" value="F:ribosomal large subunit binding"/>
    <property type="evidence" value="ECO:0007669"/>
    <property type="project" value="TreeGrafter"/>
</dbReference>
<dbReference type="GO" id="GO:0090071">
    <property type="term" value="P:negative regulation of ribosome biogenesis"/>
    <property type="evidence" value="ECO:0007669"/>
    <property type="project" value="UniProtKB-UniRule"/>
</dbReference>
<evidence type="ECO:0000256" key="1">
    <source>
        <dbReference type="ARBA" id="ARBA00010574"/>
    </source>
</evidence>
<dbReference type="AlphaFoldDB" id="A0A3A1TX75"/>
<dbReference type="SUPFAM" id="SSF81301">
    <property type="entry name" value="Nucleotidyltransferase"/>
    <property type="match status" value="1"/>
</dbReference>
<keyword evidence="2" id="KW-0963">Cytoplasm</keyword>
<dbReference type="Pfam" id="PF02410">
    <property type="entry name" value="RsfS"/>
    <property type="match status" value="1"/>
</dbReference>
<dbReference type="EMBL" id="QXTG01000002">
    <property type="protein sequence ID" value="RIX28208.1"/>
    <property type="molecule type" value="Genomic_DNA"/>
</dbReference>
<dbReference type="GO" id="GO:0005737">
    <property type="term" value="C:cytoplasm"/>
    <property type="evidence" value="ECO:0007669"/>
    <property type="project" value="UniProtKB-SubCell"/>
</dbReference>
<dbReference type="Proteomes" id="UP000265742">
    <property type="component" value="Unassembled WGS sequence"/>
</dbReference>
<comment type="similarity">
    <text evidence="1 2">Belongs to the Iojap/RsfS family.</text>
</comment>
<protein>
    <recommendedName>
        <fullName evidence="2">Ribosomal silencing factor RsfS</fullName>
    </recommendedName>
</protein>
<organism evidence="3 4">
    <name type="scientific">Amnibacterium setariae</name>
    <dbReference type="NCBI Taxonomy" id="2306585"/>
    <lineage>
        <taxon>Bacteria</taxon>
        <taxon>Bacillati</taxon>
        <taxon>Actinomycetota</taxon>
        <taxon>Actinomycetes</taxon>
        <taxon>Micrococcales</taxon>
        <taxon>Microbacteriaceae</taxon>
        <taxon>Amnibacterium</taxon>
    </lineage>
</organism>
<dbReference type="RefSeq" id="WP_119482519.1">
    <property type="nucleotide sequence ID" value="NZ_QXTG01000002.1"/>
</dbReference>
<reference evidence="4" key="1">
    <citation type="submission" date="2018-09" db="EMBL/GenBank/DDBJ databases">
        <authorList>
            <person name="Kim I."/>
        </authorList>
    </citation>
    <scope>NUCLEOTIDE SEQUENCE [LARGE SCALE GENOMIC DNA]</scope>
    <source>
        <strain evidence="4">DD4a</strain>
    </source>
</reference>
<gene>
    <name evidence="2 3" type="primary">rsfS</name>
    <name evidence="3" type="ORF">D1781_12115</name>
</gene>
<keyword evidence="2" id="KW-0678">Repressor</keyword>
<comment type="subunit">
    <text evidence="2">Interacts with ribosomal protein uL14 (rplN).</text>
</comment>
<dbReference type="HAMAP" id="MF_01477">
    <property type="entry name" value="Iojap_RsfS"/>
    <property type="match status" value="1"/>
</dbReference>
<dbReference type="InterPro" id="IPR043519">
    <property type="entry name" value="NT_sf"/>
</dbReference>
<comment type="caution">
    <text evidence="3">The sequence shown here is derived from an EMBL/GenBank/DDBJ whole genome shotgun (WGS) entry which is preliminary data.</text>
</comment>
<dbReference type="GO" id="GO:0042256">
    <property type="term" value="P:cytosolic ribosome assembly"/>
    <property type="evidence" value="ECO:0007669"/>
    <property type="project" value="UniProtKB-UniRule"/>
</dbReference>
<dbReference type="GO" id="GO:0017148">
    <property type="term" value="P:negative regulation of translation"/>
    <property type="evidence" value="ECO:0007669"/>
    <property type="project" value="UniProtKB-UniRule"/>
</dbReference>
<keyword evidence="2" id="KW-0810">Translation regulation</keyword>
<name>A0A3A1TX75_9MICO</name>
<dbReference type="PANTHER" id="PTHR21043:SF0">
    <property type="entry name" value="MITOCHONDRIAL ASSEMBLY OF RIBOSOMAL LARGE SUBUNIT PROTEIN 1"/>
    <property type="match status" value="1"/>
</dbReference>
<evidence type="ECO:0000313" key="3">
    <source>
        <dbReference type="EMBL" id="RIX28208.1"/>
    </source>
</evidence>
<proteinExistence type="inferred from homology"/>
<keyword evidence="4" id="KW-1185">Reference proteome</keyword>
<sequence length="121" mass="13267">MEQQIRSQVQEAAEAALSRNATDLVALDVSGRLPLTDAFLIASGSSERNVSAIADAVDERLGASGITLKRREGRGSGHWELLDFGDVVVHVFLEEDRAYYALERLWRDCPVIPIEERAAAS</sequence>
<dbReference type="InterPro" id="IPR004394">
    <property type="entry name" value="Iojap/RsfS/C7orf30"/>
</dbReference>
<evidence type="ECO:0000256" key="2">
    <source>
        <dbReference type="HAMAP-Rule" id="MF_01477"/>
    </source>
</evidence>
<comment type="function">
    <text evidence="2">Functions as a ribosomal silencing factor. Interacts with ribosomal protein uL14 (rplN), blocking formation of intersubunit bridge B8. Prevents association of the 30S and 50S ribosomal subunits and the formation of functional ribosomes, thus repressing translation.</text>
</comment>
<dbReference type="PANTHER" id="PTHR21043">
    <property type="entry name" value="IOJAP SUPERFAMILY ORTHOLOG"/>
    <property type="match status" value="1"/>
</dbReference>
<comment type="subcellular location">
    <subcellularLocation>
        <location evidence="2">Cytoplasm</location>
    </subcellularLocation>
</comment>
<accession>A0A3A1TX75</accession>